<evidence type="ECO:0000256" key="1">
    <source>
        <dbReference type="SAM" id="MobiDB-lite"/>
    </source>
</evidence>
<evidence type="ECO:0000313" key="4">
    <source>
        <dbReference type="Proteomes" id="UP001281761"/>
    </source>
</evidence>
<evidence type="ECO:0000256" key="2">
    <source>
        <dbReference type="SAM" id="Phobius"/>
    </source>
</evidence>
<sequence length="611" mass="68299">MDRRCRLVFGDGQNTDSSSLIGQGKGNMSQAGVVTSIVIPIVAVILVGLLLIIIVIVLCRRRRSVDSSVASLGRFGSIEQCLLRIEDLPNEISLPNPTAASQSKSSEDRRWNVSEQDKVEGEEANVISIDQTKVSVFRLSLVMWELETDLVPFAELDAVNASRQMKAGVMPLIHNWEDEPFADLIRECLSLAPDDRPSLDDVKSRLESLNSNPSPAPLNQPEHINLSFRSTQLTSRGLNSSFVLTHHESFCAYSIRMGNIINKMDTYSNATCSDLSSSDLPFSTDCSPFLRWEEDQPNSESEKAVLFQSLVSTVKLHPAHDVSLEAKAVKLLNSVNPKDGQSADALLSHHASASSDSSTDFVLSMVVLISSGSHAITTATMEMLEFLVLWCSTPVHLSLVKADLIPQLIASLNPQSLPFDKAVDIHINVMNIVVHSIWLSTPDYLAKLEIEDDDEQQAVHETVLKQVLVPSEKYIWHLCTNRYSIIDEDLSDEFMTFISQFLLICPYYQPTMDFIVHIPVALSIPSCLSFYDSEDSHWGCLYFIMDAQRDLNKTRREERQMGEKVHRMLRMEGIEDVIEEKLQNDKNGTYGGWTADNSIRWSNQLGVNIPL</sequence>
<proteinExistence type="predicted"/>
<reference evidence="3 4" key="1">
    <citation type="journal article" date="2022" name="bioRxiv">
        <title>Genomics of Preaxostyla Flagellates Illuminates Evolutionary Transitions and the Path Towards Mitochondrial Loss.</title>
        <authorList>
            <person name="Novak L.V.F."/>
            <person name="Treitli S.C."/>
            <person name="Pyrih J."/>
            <person name="Halakuc P."/>
            <person name="Pipaliya S.V."/>
            <person name="Vacek V."/>
            <person name="Brzon O."/>
            <person name="Soukal P."/>
            <person name="Eme L."/>
            <person name="Dacks J.B."/>
            <person name="Karnkowska A."/>
            <person name="Elias M."/>
            <person name="Hampl V."/>
        </authorList>
    </citation>
    <scope>NUCLEOTIDE SEQUENCE [LARGE SCALE GENOMIC DNA]</scope>
    <source>
        <strain evidence="3">NAU3</strain>
        <tissue evidence="3">Gut</tissue>
    </source>
</reference>
<protein>
    <recommendedName>
        <fullName evidence="5">Protein kinase domain-containing protein</fullName>
    </recommendedName>
</protein>
<dbReference type="SUPFAM" id="SSF56112">
    <property type="entry name" value="Protein kinase-like (PK-like)"/>
    <property type="match status" value="1"/>
</dbReference>
<keyword evidence="4" id="KW-1185">Reference proteome</keyword>
<evidence type="ECO:0000313" key="3">
    <source>
        <dbReference type="EMBL" id="KAK2954626.1"/>
    </source>
</evidence>
<comment type="caution">
    <text evidence="3">The sequence shown here is derived from an EMBL/GenBank/DDBJ whole genome shotgun (WGS) entry which is preliminary data.</text>
</comment>
<evidence type="ECO:0008006" key="5">
    <source>
        <dbReference type="Google" id="ProtNLM"/>
    </source>
</evidence>
<organism evidence="3 4">
    <name type="scientific">Blattamonas nauphoetae</name>
    <dbReference type="NCBI Taxonomy" id="2049346"/>
    <lineage>
        <taxon>Eukaryota</taxon>
        <taxon>Metamonada</taxon>
        <taxon>Preaxostyla</taxon>
        <taxon>Oxymonadida</taxon>
        <taxon>Blattamonas</taxon>
    </lineage>
</organism>
<dbReference type="InterPro" id="IPR011009">
    <property type="entry name" value="Kinase-like_dom_sf"/>
</dbReference>
<gene>
    <name evidence="3" type="ORF">BLNAU_10477</name>
</gene>
<dbReference type="EMBL" id="JARBJD010000076">
    <property type="protein sequence ID" value="KAK2954626.1"/>
    <property type="molecule type" value="Genomic_DNA"/>
</dbReference>
<keyword evidence="2" id="KW-0472">Membrane</keyword>
<dbReference type="Gene3D" id="1.10.510.10">
    <property type="entry name" value="Transferase(Phosphotransferase) domain 1"/>
    <property type="match status" value="1"/>
</dbReference>
<name>A0ABQ9XT28_9EUKA</name>
<dbReference type="Proteomes" id="UP001281761">
    <property type="component" value="Unassembled WGS sequence"/>
</dbReference>
<accession>A0ABQ9XT28</accession>
<feature type="region of interest" description="Disordered" evidence="1">
    <location>
        <begin position="200"/>
        <end position="222"/>
    </location>
</feature>
<keyword evidence="2" id="KW-1133">Transmembrane helix</keyword>
<feature type="transmembrane region" description="Helical" evidence="2">
    <location>
        <begin position="37"/>
        <end position="59"/>
    </location>
</feature>
<keyword evidence="2" id="KW-0812">Transmembrane</keyword>